<protein>
    <recommendedName>
        <fullName evidence="4">Carboxypeptidase family protein</fullName>
    </recommendedName>
</protein>
<dbReference type="Gene3D" id="2.60.40.1120">
    <property type="entry name" value="Carboxypeptidase-like, regulatory domain"/>
    <property type="match status" value="3"/>
</dbReference>
<dbReference type="AlphaFoldDB" id="A0A2T5RN23"/>
<dbReference type="SUPFAM" id="SSF49464">
    <property type="entry name" value="Carboxypeptidase regulatory domain-like"/>
    <property type="match status" value="2"/>
</dbReference>
<dbReference type="Proteomes" id="UP000244089">
    <property type="component" value="Unassembled WGS sequence"/>
</dbReference>
<name>A0A2T5RN23_9FIRM</name>
<comment type="caution">
    <text evidence="2">The sequence shown here is derived from an EMBL/GenBank/DDBJ whole genome shotgun (WGS) entry which is preliminary data.</text>
</comment>
<dbReference type="InterPro" id="IPR008969">
    <property type="entry name" value="CarboxyPept-like_regulatory"/>
</dbReference>
<dbReference type="RefSeq" id="WP_108138886.1">
    <property type="nucleotide sequence ID" value="NZ_QAXS01000006.1"/>
</dbReference>
<evidence type="ECO:0000256" key="1">
    <source>
        <dbReference type="SAM" id="MobiDB-lite"/>
    </source>
</evidence>
<dbReference type="OrthoDB" id="1924619at2"/>
<feature type="region of interest" description="Disordered" evidence="1">
    <location>
        <begin position="96"/>
        <end position="131"/>
    </location>
</feature>
<proteinExistence type="predicted"/>
<evidence type="ECO:0008006" key="4">
    <source>
        <dbReference type="Google" id="ProtNLM"/>
    </source>
</evidence>
<feature type="compositionally biased region" description="Acidic residues" evidence="1">
    <location>
        <begin position="116"/>
        <end position="129"/>
    </location>
</feature>
<gene>
    <name evidence="2" type="ORF">C8C76_10678</name>
</gene>
<evidence type="ECO:0000313" key="3">
    <source>
        <dbReference type="Proteomes" id="UP000244089"/>
    </source>
</evidence>
<sequence length="459" mass="49994">MLLLVSAFFLLTGCDQLYFKDYEASGTVKDSSGAGIESASINFSDGSSVKTQADGSWKQTGLNGDIEITPKKSGYTFSPSSFHLSQLDENKDSILFTANSNGTDSGDDSDNSGGDDGSDENSDDSDGTEDNLFVLSGKIKNESGESISDVIIHFNSGEFSSVTTAEDGSWEKEDLTGRVEVKAEKYGYTFEPPTRSLETSDENVNFTALSTENFYIVSGKVADEKGNGIENAKITFNNGKFSSVMTDADGNWEKSDLFGKVEIKAEKFNYTFEPATIPVETTDDNVNFTAIAEEQPYTVSGTITNEENIPIPDVVINFNDGTSVNTDYNGYWEKTGLTGEVVVTPELDDWQFSPANKTVYEENDITNFTAQPADNYEYYTLSGVVEDNNGANIHIEIRRASDNTLIANAITNDEGNWTSTSVWGTVIVTPQVTGSISGFTPENDRFSGPETEVNFRADY</sequence>
<dbReference type="EMBL" id="QAXS01000006">
    <property type="protein sequence ID" value="PTW00922.1"/>
    <property type="molecule type" value="Genomic_DNA"/>
</dbReference>
<accession>A0A2T5RN23</accession>
<evidence type="ECO:0000313" key="2">
    <source>
        <dbReference type="EMBL" id="PTW00922.1"/>
    </source>
</evidence>
<reference evidence="2 3" key="1">
    <citation type="submission" date="2018-04" db="EMBL/GenBank/DDBJ databases">
        <title>Subsurface microbial communities from deep shales in Ohio and West Virginia, USA.</title>
        <authorList>
            <person name="Wrighton K."/>
        </authorList>
    </citation>
    <scope>NUCLEOTIDE SEQUENCE [LARGE SCALE GENOMIC DNA]</scope>
    <source>
        <strain evidence="2 3">WC1</strain>
    </source>
</reference>
<organism evidence="2 3">
    <name type="scientific">Halanaerobium saccharolyticum</name>
    <dbReference type="NCBI Taxonomy" id="43595"/>
    <lineage>
        <taxon>Bacteria</taxon>
        <taxon>Bacillati</taxon>
        <taxon>Bacillota</taxon>
        <taxon>Clostridia</taxon>
        <taxon>Halanaerobiales</taxon>
        <taxon>Halanaerobiaceae</taxon>
        <taxon>Halanaerobium</taxon>
    </lineage>
</organism>